<gene>
    <name evidence="3" type="ORF">BHK69_26820</name>
</gene>
<evidence type="ECO:0000259" key="2">
    <source>
        <dbReference type="PROSITE" id="PS50405"/>
    </source>
</evidence>
<dbReference type="Pfam" id="PF13417">
    <property type="entry name" value="GST_N_3"/>
    <property type="match status" value="1"/>
</dbReference>
<dbReference type="KEGG" id="bvv:BHK69_26820"/>
<dbReference type="PROSITE" id="PS50405">
    <property type="entry name" value="GST_CTER"/>
    <property type="match status" value="1"/>
</dbReference>
<sequence>MTQPRIVLHGTPLSGHAHRVELLLLALGLPHELASAPADIRRSDAFRKLNPLQQIPVLQDGTLTLCDSNAIMVYLAKRYGAGSQWLPEEPIAAAQVQRWLSIAAGEVMHGPGSARLIAQFGVADDPARAGRIASKLLGFMEGHLTGRDFLAAEHATLADLACFSYVAHAPEGGISLAPYPALRGWIARIEALPFFKAMPASPLPQAS</sequence>
<dbReference type="PANTHER" id="PTHR44051">
    <property type="entry name" value="GLUTATHIONE S-TRANSFERASE-RELATED"/>
    <property type="match status" value="1"/>
</dbReference>
<evidence type="ECO:0000259" key="1">
    <source>
        <dbReference type="PROSITE" id="PS50404"/>
    </source>
</evidence>
<dbReference type="STRING" id="1526658.BHK69_26820"/>
<dbReference type="Proteomes" id="UP000094969">
    <property type="component" value="Chromosome"/>
</dbReference>
<name>A0A1D7U885_9HYPH</name>
<dbReference type="SFLD" id="SFLDS00019">
    <property type="entry name" value="Glutathione_Transferase_(cytos"/>
    <property type="match status" value="1"/>
</dbReference>
<dbReference type="InterPro" id="IPR004046">
    <property type="entry name" value="GST_C"/>
</dbReference>
<evidence type="ECO:0000313" key="4">
    <source>
        <dbReference type="Proteomes" id="UP000094969"/>
    </source>
</evidence>
<dbReference type="InterPro" id="IPR036249">
    <property type="entry name" value="Thioredoxin-like_sf"/>
</dbReference>
<accession>A0A1D7U885</accession>
<dbReference type="PROSITE" id="PS50404">
    <property type="entry name" value="GST_NTER"/>
    <property type="match status" value="1"/>
</dbReference>
<dbReference type="AlphaFoldDB" id="A0A1D7U885"/>
<feature type="domain" description="GST N-terminal" evidence="1">
    <location>
        <begin position="4"/>
        <end position="83"/>
    </location>
</feature>
<dbReference type="InterPro" id="IPR040079">
    <property type="entry name" value="Glutathione_S-Trfase"/>
</dbReference>
<dbReference type="InterPro" id="IPR010987">
    <property type="entry name" value="Glutathione-S-Trfase_C-like"/>
</dbReference>
<dbReference type="CDD" id="cd03206">
    <property type="entry name" value="GST_C_7"/>
    <property type="match status" value="1"/>
</dbReference>
<dbReference type="Gene3D" id="1.20.1050.10">
    <property type="match status" value="1"/>
</dbReference>
<dbReference type="PANTHER" id="PTHR44051:SF2">
    <property type="entry name" value="HYPOTHETICAL GLUTATHIONE S-TRANSFERASE LIKE PROTEIN"/>
    <property type="match status" value="1"/>
</dbReference>
<organism evidence="3 4">
    <name type="scientific">Bosea vaviloviae</name>
    <dbReference type="NCBI Taxonomy" id="1526658"/>
    <lineage>
        <taxon>Bacteria</taxon>
        <taxon>Pseudomonadati</taxon>
        <taxon>Pseudomonadota</taxon>
        <taxon>Alphaproteobacteria</taxon>
        <taxon>Hyphomicrobiales</taxon>
        <taxon>Boseaceae</taxon>
        <taxon>Bosea</taxon>
    </lineage>
</organism>
<dbReference type="InterPro" id="IPR036282">
    <property type="entry name" value="Glutathione-S-Trfase_C_sf"/>
</dbReference>
<dbReference type="Gene3D" id="3.40.30.10">
    <property type="entry name" value="Glutaredoxin"/>
    <property type="match status" value="1"/>
</dbReference>
<dbReference type="EMBL" id="CP017147">
    <property type="protein sequence ID" value="AOO83576.1"/>
    <property type="molecule type" value="Genomic_DNA"/>
</dbReference>
<dbReference type="RefSeq" id="WP_069692776.1">
    <property type="nucleotide sequence ID" value="NZ_CP017147.1"/>
</dbReference>
<dbReference type="OrthoDB" id="9810080at2"/>
<dbReference type="Pfam" id="PF00043">
    <property type="entry name" value="GST_C"/>
    <property type="match status" value="1"/>
</dbReference>
<evidence type="ECO:0000313" key="3">
    <source>
        <dbReference type="EMBL" id="AOO83576.1"/>
    </source>
</evidence>
<reference evidence="3 4" key="1">
    <citation type="journal article" date="2015" name="Antonie Van Leeuwenhoek">
        <title>Bosea vaviloviae sp. nov., a new species of slow-growing rhizobia isolated from nodules of the relict species Vavilovia formosa (Stev.) Fed.</title>
        <authorList>
            <person name="Safronova V.I."/>
            <person name="Kuznetsova I.G."/>
            <person name="Sazanova A.L."/>
            <person name="Kimeklis A.K."/>
            <person name="Belimov A.A."/>
            <person name="Andronov E.E."/>
            <person name="Pinaev A.G."/>
            <person name="Chizhevskaya E.P."/>
            <person name="Pukhaev A.R."/>
            <person name="Popov K.P."/>
            <person name="Willems A."/>
            <person name="Tikhonovich I.A."/>
        </authorList>
    </citation>
    <scope>NUCLEOTIDE SEQUENCE [LARGE SCALE GENOMIC DNA]</scope>
    <source>
        <strain evidence="3 4">Vaf18</strain>
    </source>
</reference>
<protein>
    <submittedName>
        <fullName evidence="3">Glutathione S-transferase</fullName>
    </submittedName>
</protein>
<dbReference type="SUPFAM" id="SSF52833">
    <property type="entry name" value="Thioredoxin-like"/>
    <property type="match status" value="1"/>
</dbReference>
<keyword evidence="3" id="KW-0808">Transferase</keyword>
<dbReference type="GO" id="GO:0016740">
    <property type="term" value="F:transferase activity"/>
    <property type="evidence" value="ECO:0007669"/>
    <property type="project" value="UniProtKB-KW"/>
</dbReference>
<keyword evidence="4" id="KW-1185">Reference proteome</keyword>
<dbReference type="InterPro" id="IPR004045">
    <property type="entry name" value="Glutathione_S-Trfase_N"/>
</dbReference>
<dbReference type="SFLD" id="SFLDG00358">
    <property type="entry name" value="Main_(cytGST)"/>
    <property type="match status" value="1"/>
</dbReference>
<proteinExistence type="predicted"/>
<feature type="domain" description="GST C-terminal" evidence="2">
    <location>
        <begin position="89"/>
        <end position="207"/>
    </location>
</feature>
<dbReference type="SUPFAM" id="SSF47616">
    <property type="entry name" value="GST C-terminal domain-like"/>
    <property type="match status" value="1"/>
</dbReference>